<keyword evidence="2" id="KW-0121">Carboxypeptidase</keyword>
<evidence type="ECO:0000256" key="5">
    <source>
        <dbReference type="ARBA" id="ARBA00023180"/>
    </source>
</evidence>
<accession>A0AAF0T8V9</accession>
<feature type="non-terminal residue" evidence="6">
    <location>
        <position position="1"/>
    </location>
</feature>
<dbReference type="PROSITE" id="PS00560">
    <property type="entry name" value="CARBOXYPEPT_SER_HIS"/>
    <property type="match status" value="1"/>
</dbReference>
<dbReference type="InterPro" id="IPR001563">
    <property type="entry name" value="Peptidase_S10"/>
</dbReference>
<dbReference type="GO" id="GO:0006508">
    <property type="term" value="P:proteolysis"/>
    <property type="evidence" value="ECO:0007669"/>
    <property type="project" value="UniProtKB-KW"/>
</dbReference>
<proteinExistence type="inferred from homology"/>
<dbReference type="InterPro" id="IPR033124">
    <property type="entry name" value="Ser_caboxypep_his_AS"/>
</dbReference>
<evidence type="ECO:0000256" key="4">
    <source>
        <dbReference type="ARBA" id="ARBA00022801"/>
    </source>
</evidence>
<evidence type="ECO:0000256" key="2">
    <source>
        <dbReference type="ARBA" id="ARBA00022645"/>
    </source>
</evidence>
<comment type="similarity">
    <text evidence="1">Belongs to the peptidase S10 family.</text>
</comment>
<dbReference type="GO" id="GO:0004185">
    <property type="term" value="F:serine-type carboxypeptidase activity"/>
    <property type="evidence" value="ECO:0007669"/>
    <property type="project" value="InterPro"/>
</dbReference>
<dbReference type="EMBL" id="CP133612">
    <property type="protein sequence ID" value="WMV08528.1"/>
    <property type="molecule type" value="Genomic_DNA"/>
</dbReference>
<keyword evidence="3" id="KW-0645">Protease</keyword>
<evidence type="ECO:0000313" key="6">
    <source>
        <dbReference type="EMBL" id="WMV08528.1"/>
    </source>
</evidence>
<dbReference type="AlphaFoldDB" id="A0AAF0T8V9"/>
<dbReference type="InterPro" id="IPR029058">
    <property type="entry name" value="AB_hydrolase_fold"/>
</dbReference>
<keyword evidence="5" id="KW-0325">Glycoprotein</keyword>
<protein>
    <submittedName>
        <fullName evidence="6">Uncharacterized protein</fullName>
    </submittedName>
</protein>
<name>A0AAF0T8V9_SOLVR</name>
<reference evidence="6" key="1">
    <citation type="submission" date="2023-08" db="EMBL/GenBank/DDBJ databases">
        <title>A de novo genome assembly of Solanum verrucosum Schlechtendal, a Mexican diploid species geographically isolated from the other diploid A-genome species in potato relatives.</title>
        <authorList>
            <person name="Hosaka K."/>
        </authorList>
    </citation>
    <scope>NUCLEOTIDE SEQUENCE</scope>
    <source>
        <tissue evidence="6">Young leaves</tissue>
    </source>
</reference>
<dbReference type="SUPFAM" id="SSF53474">
    <property type="entry name" value="alpha/beta-Hydrolases"/>
    <property type="match status" value="1"/>
</dbReference>
<dbReference type="Proteomes" id="UP001234989">
    <property type="component" value="Chromosome 1"/>
</dbReference>
<organism evidence="6 7">
    <name type="scientific">Solanum verrucosum</name>
    <dbReference type="NCBI Taxonomy" id="315347"/>
    <lineage>
        <taxon>Eukaryota</taxon>
        <taxon>Viridiplantae</taxon>
        <taxon>Streptophyta</taxon>
        <taxon>Embryophyta</taxon>
        <taxon>Tracheophyta</taxon>
        <taxon>Spermatophyta</taxon>
        <taxon>Magnoliopsida</taxon>
        <taxon>eudicotyledons</taxon>
        <taxon>Gunneridae</taxon>
        <taxon>Pentapetalae</taxon>
        <taxon>asterids</taxon>
        <taxon>lamiids</taxon>
        <taxon>Solanales</taxon>
        <taxon>Solanaceae</taxon>
        <taxon>Solanoideae</taxon>
        <taxon>Solaneae</taxon>
        <taxon>Solanum</taxon>
    </lineage>
</organism>
<keyword evidence="7" id="KW-1185">Reference proteome</keyword>
<evidence type="ECO:0000256" key="3">
    <source>
        <dbReference type="ARBA" id="ARBA00022670"/>
    </source>
</evidence>
<keyword evidence="4" id="KW-0378">Hydrolase</keyword>
<evidence type="ECO:0000313" key="7">
    <source>
        <dbReference type="Proteomes" id="UP001234989"/>
    </source>
</evidence>
<gene>
    <name evidence="6" type="ORF">MTR67_001913</name>
</gene>
<dbReference type="Gene3D" id="3.40.50.1820">
    <property type="entry name" value="alpha/beta hydrolase"/>
    <property type="match status" value="1"/>
</dbReference>
<sequence>AITQCEIYLVRTKCLPKSAHPKDRDELNCFLKWTGNSNWVHAVEWSGQKGFEAAPSVSFTVDGEEKGVEKKYGPLMFLKVHDAGHMVPMDQPKAALEMLQSIQGITKGHKQASHSIQELTKLILILALTDVKNWLFPYFLCLNTDMIISQHCGEENRLIFPQQQQNIGDTQAAGSSVKFSQSEDKLLNKQLEQCPDSSDSGTGCALTYSALNIGLA</sequence>
<dbReference type="Pfam" id="PF00450">
    <property type="entry name" value="Peptidase_S10"/>
    <property type="match status" value="1"/>
</dbReference>
<evidence type="ECO:0000256" key="1">
    <source>
        <dbReference type="ARBA" id="ARBA00009431"/>
    </source>
</evidence>